<dbReference type="Proteomes" id="UP000191135">
    <property type="component" value="Chromosome"/>
</dbReference>
<dbReference type="InterPro" id="IPR001123">
    <property type="entry name" value="LeuE-type"/>
</dbReference>
<feature type="transmembrane region" description="Helical" evidence="6">
    <location>
        <begin position="51"/>
        <end position="84"/>
    </location>
</feature>
<keyword evidence="8" id="KW-1185">Reference proteome</keyword>
<evidence type="ECO:0000313" key="8">
    <source>
        <dbReference type="Proteomes" id="UP000191135"/>
    </source>
</evidence>
<protein>
    <submittedName>
        <fullName evidence="7">Homoserine/homoserine lactone efflux protein</fullName>
    </submittedName>
</protein>
<comment type="subcellular location">
    <subcellularLocation>
        <location evidence="1">Cell membrane</location>
        <topology evidence="1">Multi-pass membrane protein</topology>
    </subcellularLocation>
</comment>
<keyword evidence="2" id="KW-1003">Cell membrane</keyword>
<dbReference type="GO" id="GO:0005886">
    <property type="term" value="C:plasma membrane"/>
    <property type="evidence" value="ECO:0007669"/>
    <property type="project" value="UniProtKB-SubCell"/>
</dbReference>
<dbReference type="Pfam" id="PF01810">
    <property type="entry name" value="LysE"/>
    <property type="match status" value="1"/>
</dbReference>
<dbReference type="RefSeq" id="WP_018065096.1">
    <property type="nucleotide sequence ID" value="NZ_AQWH01000010.1"/>
</dbReference>
<evidence type="ECO:0000313" key="7">
    <source>
        <dbReference type="EMBL" id="AQZ50840.1"/>
    </source>
</evidence>
<reference evidence="7 8" key="1">
    <citation type="submission" date="2017-03" db="EMBL/GenBank/DDBJ databases">
        <title>Foreign affairs: Plasmid Transfer between Roseobacters and Rhizobia.</title>
        <authorList>
            <person name="Bartling P."/>
            <person name="Bunk B."/>
            <person name="Overmann J."/>
            <person name="Brinkmann H."/>
            <person name="Petersen J."/>
        </authorList>
    </citation>
    <scope>NUCLEOTIDE SEQUENCE [LARGE SCALE GENOMIC DNA]</scope>
    <source>
        <strain evidence="7 8">MACL11</strain>
    </source>
</reference>
<evidence type="ECO:0000256" key="2">
    <source>
        <dbReference type="ARBA" id="ARBA00022475"/>
    </source>
</evidence>
<evidence type="ECO:0000256" key="6">
    <source>
        <dbReference type="SAM" id="Phobius"/>
    </source>
</evidence>
<gene>
    <name evidence="7" type="primary">rhtB_3</name>
    <name evidence="7" type="ORF">Mame_01480</name>
</gene>
<dbReference type="STRING" id="1122214.Mame_01480"/>
<evidence type="ECO:0000256" key="4">
    <source>
        <dbReference type="ARBA" id="ARBA00022989"/>
    </source>
</evidence>
<dbReference type="GO" id="GO:0015171">
    <property type="term" value="F:amino acid transmembrane transporter activity"/>
    <property type="evidence" value="ECO:0007669"/>
    <property type="project" value="TreeGrafter"/>
</dbReference>
<dbReference type="PANTHER" id="PTHR30086">
    <property type="entry name" value="ARGININE EXPORTER PROTEIN ARGO"/>
    <property type="match status" value="1"/>
</dbReference>
<dbReference type="PANTHER" id="PTHR30086:SF20">
    <property type="entry name" value="ARGININE EXPORTER PROTEIN ARGO-RELATED"/>
    <property type="match status" value="1"/>
</dbReference>
<dbReference type="EMBL" id="CP020330">
    <property type="protein sequence ID" value="AQZ50840.1"/>
    <property type="molecule type" value="Genomic_DNA"/>
</dbReference>
<sequence>MTLGALALFAITLFVAAGSPGPSVAALVARVLSRGHRDVLPFLAAMWLGEALWLTLAVFGLAAVATSFHGVFVAIKWAGVAYLFWLAWKMWFARTETAGAELPQASSGWKMFLTGISITIGNPKIMMFYVALLPTILDLASVTLVGWLELTVTLLLVLAVVDLAWVFLATRARRLLKSPRAMKIANRLSAGMIGGAAVAIATR</sequence>
<evidence type="ECO:0000256" key="1">
    <source>
        <dbReference type="ARBA" id="ARBA00004651"/>
    </source>
</evidence>
<feature type="transmembrane region" description="Helical" evidence="6">
    <location>
        <begin position="154"/>
        <end position="172"/>
    </location>
</feature>
<dbReference type="eggNOG" id="COG1280">
    <property type="taxonomic scope" value="Bacteria"/>
</dbReference>
<organism evidence="7 8">
    <name type="scientific">Martelella mediterranea DSM 17316</name>
    <dbReference type="NCBI Taxonomy" id="1122214"/>
    <lineage>
        <taxon>Bacteria</taxon>
        <taxon>Pseudomonadati</taxon>
        <taxon>Pseudomonadota</taxon>
        <taxon>Alphaproteobacteria</taxon>
        <taxon>Hyphomicrobiales</taxon>
        <taxon>Aurantimonadaceae</taxon>
        <taxon>Martelella</taxon>
    </lineage>
</organism>
<proteinExistence type="predicted"/>
<keyword evidence="4 6" id="KW-1133">Transmembrane helix</keyword>
<evidence type="ECO:0000256" key="3">
    <source>
        <dbReference type="ARBA" id="ARBA00022692"/>
    </source>
</evidence>
<name>A0A1U9YZM3_9HYPH</name>
<dbReference type="KEGG" id="mmed:Mame_01480"/>
<dbReference type="OrthoDB" id="9804822at2"/>
<accession>A0A1U9YZM3</accession>
<dbReference type="AlphaFoldDB" id="A0A1U9YZM3"/>
<keyword evidence="3 6" id="KW-0812">Transmembrane</keyword>
<keyword evidence="5 6" id="KW-0472">Membrane</keyword>
<evidence type="ECO:0000256" key="5">
    <source>
        <dbReference type="ARBA" id="ARBA00023136"/>
    </source>
</evidence>